<dbReference type="GO" id="GO:0006508">
    <property type="term" value="P:proteolysis"/>
    <property type="evidence" value="ECO:0007669"/>
    <property type="project" value="UniProtKB-KW"/>
</dbReference>
<dbReference type="GO" id="GO:0004252">
    <property type="term" value="F:serine-type endopeptidase activity"/>
    <property type="evidence" value="ECO:0007669"/>
    <property type="project" value="InterPro"/>
</dbReference>
<dbReference type="Gene3D" id="2.30.42.10">
    <property type="match status" value="1"/>
</dbReference>
<dbReference type="Gene3D" id="2.40.10.10">
    <property type="entry name" value="Trypsin-like serine proteases"/>
    <property type="match status" value="2"/>
</dbReference>
<protein>
    <recommendedName>
        <fullName evidence="5">Protease Do-like PDZ domain-containing protein</fullName>
    </recommendedName>
</protein>
<dbReference type="Pfam" id="PF17815">
    <property type="entry name" value="PDZ_3"/>
    <property type="match status" value="1"/>
</dbReference>
<dbReference type="InterPro" id="IPR009003">
    <property type="entry name" value="Peptidase_S1_PA"/>
</dbReference>
<evidence type="ECO:0000256" key="3">
    <source>
        <dbReference type="ARBA" id="ARBA00022801"/>
    </source>
</evidence>
<dbReference type="InterPro" id="IPR001940">
    <property type="entry name" value="Peptidase_S1C"/>
</dbReference>
<keyword evidence="3" id="KW-0378">Hydrolase</keyword>
<dbReference type="PRINTS" id="PR00834">
    <property type="entry name" value="PROTEASES2C"/>
</dbReference>
<dbReference type="AlphaFoldDB" id="A0A3P6BXL3"/>
<evidence type="ECO:0000313" key="6">
    <source>
        <dbReference type="EMBL" id="VDD03365.1"/>
    </source>
</evidence>
<gene>
    <name evidence="6" type="ORF">BRAA08T32842Z</name>
</gene>
<dbReference type="InterPro" id="IPR036034">
    <property type="entry name" value="PDZ_sf"/>
</dbReference>
<dbReference type="SUPFAM" id="SSF50156">
    <property type="entry name" value="PDZ domain-like"/>
    <property type="match status" value="1"/>
</dbReference>
<dbReference type="Gene3D" id="3.20.190.20">
    <property type="match status" value="1"/>
</dbReference>
<evidence type="ECO:0000256" key="2">
    <source>
        <dbReference type="ARBA" id="ARBA00022670"/>
    </source>
</evidence>
<name>A0A3P6BXL3_BRACM</name>
<evidence type="ECO:0000259" key="5">
    <source>
        <dbReference type="Pfam" id="PF17815"/>
    </source>
</evidence>
<evidence type="ECO:0000256" key="1">
    <source>
        <dbReference type="ARBA" id="ARBA00010541"/>
    </source>
</evidence>
<dbReference type="EMBL" id="LR031575">
    <property type="protein sequence ID" value="VDD03365.1"/>
    <property type="molecule type" value="Genomic_DNA"/>
</dbReference>
<dbReference type="SUPFAM" id="SSF50494">
    <property type="entry name" value="Trypsin-like serine proteases"/>
    <property type="match status" value="1"/>
</dbReference>
<organism evidence="6">
    <name type="scientific">Brassica campestris</name>
    <name type="common">Field mustard</name>
    <dbReference type="NCBI Taxonomy" id="3711"/>
    <lineage>
        <taxon>Eukaryota</taxon>
        <taxon>Viridiplantae</taxon>
        <taxon>Streptophyta</taxon>
        <taxon>Embryophyta</taxon>
        <taxon>Tracheophyta</taxon>
        <taxon>Spermatophyta</taxon>
        <taxon>Magnoliopsida</taxon>
        <taxon>eudicotyledons</taxon>
        <taxon>Gunneridae</taxon>
        <taxon>Pentapetalae</taxon>
        <taxon>rosids</taxon>
        <taxon>malvids</taxon>
        <taxon>Brassicales</taxon>
        <taxon>Brassicaceae</taxon>
        <taxon>Brassiceae</taxon>
        <taxon>Brassica</taxon>
    </lineage>
</organism>
<dbReference type="PANTHER" id="PTHR45980">
    <property type="match status" value="1"/>
</dbReference>
<dbReference type="PANTHER" id="PTHR45980:SF7">
    <property type="entry name" value="PROTEASE DO-LIKE 11, MITOCHONDRIAL-RELATED"/>
    <property type="match status" value="1"/>
</dbReference>
<reference evidence="6" key="1">
    <citation type="submission" date="2018-11" db="EMBL/GenBank/DDBJ databases">
        <authorList>
            <consortium name="Genoscope - CEA"/>
            <person name="William W."/>
        </authorList>
    </citation>
    <scope>NUCLEOTIDE SEQUENCE</scope>
</reference>
<sequence length="517" mass="58254">MLVRNLRALVPRGFLSSPHSYNVRSNPVTMAGRVVRNLFAILNVGNNDRSTVKKKQNGRMKTKETCPVGLLKNSVVKVFFASRDYSRTRPWETHTERCYGTGLLYVGFAISGKRILTNAHVVEVLNEHTSVHVKKRGSTIKYKAKVQKIAHECDLAILEIDSQEFWKGMNPLELGGIPPLKKAVFVLGYSGGIPFLTSNRIWITKGLVSSFETKKYLHSDTELLRIQIDATIKNGNSGGPVILENKVVGVAYEGSQIQSSLIPTPIVKRFITGDEESDQQAVFCSLGLSYQSIKNAQIRNHFKMSSEMTGILINKINLWSGAYGILKKNDIILAIDGVPIANDATVPFWESERISFNYLISMKKPGETSMIKVLRRGKEHEYNINLKPVKPHVRVQQYYKRPSYYIFGGFVFVPNHNLSESEEQHVIISEILEDDINQGYESFKDLQVEKVNKVKVKNLRHLFELIEENGTQNLSIDLEDDKVLVLNYESAKKADSIILKRHNITSAISNDLTGSSN</sequence>
<dbReference type="InterPro" id="IPR043504">
    <property type="entry name" value="Peptidase_S1_PA_chymotrypsin"/>
</dbReference>
<dbReference type="Pfam" id="PF13365">
    <property type="entry name" value="Trypsin_2"/>
    <property type="match status" value="1"/>
</dbReference>
<feature type="domain" description="Protease Do-like PDZ" evidence="5">
    <location>
        <begin position="417"/>
        <end position="511"/>
    </location>
</feature>
<accession>A0A3P6BXL3</accession>
<comment type="similarity">
    <text evidence="1">Belongs to the peptidase S1C family.</text>
</comment>
<keyword evidence="4" id="KW-0720">Serine protease</keyword>
<evidence type="ECO:0000256" key="4">
    <source>
        <dbReference type="ARBA" id="ARBA00022825"/>
    </source>
</evidence>
<dbReference type="InterPro" id="IPR041517">
    <property type="entry name" value="DEGP_PDZ"/>
</dbReference>
<proteinExistence type="inferred from homology"/>
<dbReference type="InterPro" id="IPR046449">
    <property type="entry name" value="DEGP_PDZ_sf"/>
</dbReference>
<keyword evidence="2" id="KW-0645">Protease</keyword>